<dbReference type="PROSITE" id="PS50109">
    <property type="entry name" value="HIS_KIN"/>
    <property type="match status" value="1"/>
</dbReference>
<dbReference type="InterPro" id="IPR003661">
    <property type="entry name" value="HisK_dim/P_dom"/>
</dbReference>
<evidence type="ECO:0000259" key="8">
    <source>
        <dbReference type="PROSITE" id="PS01124"/>
    </source>
</evidence>
<evidence type="ECO:0000256" key="2">
    <source>
        <dbReference type="ARBA" id="ARBA00012438"/>
    </source>
</evidence>
<comment type="caution">
    <text evidence="11">The sequence shown here is derived from an EMBL/GenBank/DDBJ whole genome shotgun (WGS) entry which is preliminary data.</text>
</comment>
<evidence type="ECO:0000256" key="3">
    <source>
        <dbReference type="ARBA" id="ARBA00022553"/>
    </source>
</evidence>
<dbReference type="Pfam" id="PF00072">
    <property type="entry name" value="Response_reg"/>
    <property type="match status" value="1"/>
</dbReference>
<dbReference type="InterPro" id="IPR004358">
    <property type="entry name" value="Sig_transdc_His_kin-like_C"/>
</dbReference>
<keyword evidence="3 7" id="KW-0597">Phosphoprotein</keyword>
<evidence type="ECO:0000259" key="10">
    <source>
        <dbReference type="PROSITE" id="PS50110"/>
    </source>
</evidence>
<comment type="catalytic activity">
    <reaction evidence="1">
        <text>ATP + protein L-histidine = ADP + protein N-phospho-L-histidine.</text>
        <dbReference type="EC" id="2.7.13.3"/>
    </reaction>
</comment>
<dbReference type="PROSITE" id="PS01124">
    <property type="entry name" value="HTH_ARAC_FAMILY_2"/>
    <property type="match status" value="1"/>
</dbReference>
<dbReference type="GO" id="GO:0043565">
    <property type="term" value="F:sequence-specific DNA binding"/>
    <property type="evidence" value="ECO:0007669"/>
    <property type="project" value="InterPro"/>
</dbReference>
<dbReference type="EC" id="2.7.13.3" evidence="2"/>
<sequence length="918" mass="103162">GNGAIEEREAGNASACLDNAALIFEKVMRRSEPTFEYCKSHSFHTFYSPAGILYAYLWNGDGASYFLLDNDRVVDQIEAPSHLVFATLSNAGEIIAYDSKGNVHIQLSKVNWKIVNFKGGDWSHITCLVELSDSFLVCTSGMGLKEISKTTGEVSSSRFMLEEQLRFIRGGIISSNGQLWIASNMGLFVHDIEHKSTNFLGKQNGILDTDFEYGSLIQFGSKIVVLGDRYSYLIDEKKVLAALENDPENKPQAVFTKLSWDRSDSVNVYYMPPNSSGTYDIYDGYSDISIHIGTNSFRSYADQNIEFRIKGVFDEWVLHHDSYMLLKMSDLGAGQYELEARIRGKYSKGEISRLNLTIHPPFYASNMAFSFYAIALVLLFTVAKLGYLKPAVSFVRDTRIYQFLTRYELTDGQSKFEKMLRAKEQHIGDIAHELKTPLQLMFNTIENKKGVNGLEDATLTAMHENAKRIQNLVEQISSTAPSISSGVAIYKLYDVEKVKYVVTSLAPLADVKKQQLDVTVKGSSGISLINDSLEKIVTNLVENAIKYTPERGHIKVSAVLNQDSLRIVVSDNGEGIAENDHAKVLNRFARAHKGKEKGEGVGLALVNDLVKLNQGTMVLDSALSKGTKWIITLPLDDVDFINEEQSTGAKSKAWGERKTLLLIDDNRVFRTYLFNYFSDTYRCLIAKNGKQALSILKNYPVDLIISDLLMAPTNGIEFIQKLRHKPELASVPVIILTANTDEDAKRKALEAKVDHYLTKPVDNDELRLHVERLLSLRSIPHMQGRKLPQLGESLDIPELTSEKDMNFYLNFIEVLEKNYKNEYFSRDMAASMLTMSSRSLNRRLSELFEYNFSEFLTRFRVDKSIPLLLNGATVIDACMEVGFGTPSYFSTSFKRVKGLPPRKFVDTKKVGENAPSAS</sequence>
<dbReference type="CDD" id="cd00075">
    <property type="entry name" value="HATPase"/>
    <property type="match status" value="1"/>
</dbReference>
<dbReference type="InterPro" id="IPR013783">
    <property type="entry name" value="Ig-like_fold"/>
</dbReference>
<feature type="modified residue" description="4-aspartylphosphate" evidence="7">
    <location>
        <position position="707"/>
    </location>
</feature>
<dbReference type="Gene3D" id="1.10.287.130">
    <property type="match status" value="1"/>
</dbReference>
<dbReference type="SUPFAM" id="SSF52172">
    <property type="entry name" value="CheY-like"/>
    <property type="match status" value="1"/>
</dbReference>
<dbReference type="InterPro" id="IPR036890">
    <property type="entry name" value="HATPase_C_sf"/>
</dbReference>
<accession>A0A350P789</accession>
<evidence type="ECO:0000313" key="12">
    <source>
        <dbReference type="Proteomes" id="UP000263517"/>
    </source>
</evidence>
<keyword evidence="11" id="KW-0418">Kinase</keyword>
<dbReference type="SMART" id="SM00342">
    <property type="entry name" value="HTH_ARAC"/>
    <property type="match status" value="1"/>
</dbReference>
<proteinExistence type="predicted"/>
<dbReference type="PROSITE" id="PS00041">
    <property type="entry name" value="HTH_ARAC_FAMILY_1"/>
    <property type="match status" value="1"/>
</dbReference>
<dbReference type="Gene3D" id="2.130.10.10">
    <property type="entry name" value="YVTN repeat-like/Quinoprotein amine dehydrogenase"/>
    <property type="match status" value="1"/>
</dbReference>
<keyword evidence="11" id="KW-0808">Transferase</keyword>
<feature type="non-terminal residue" evidence="11">
    <location>
        <position position="1"/>
    </location>
</feature>
<dbReference type="Gene3D" id="1.10.10.60">
    <property type="entry name" value="Homeodomain-like"/>
    <property type="match status" value="1"/>
</dbReference>
<dbReference type="Pfam" id="PF12833">
    <property type="entry name" value="HTH_18"/>
    <property type="match status" value="1"/>
</dbReference>
<reference evidence="11 12" key="1">
    <citation type="journal article" date="2018" name="Nat. Biotechnol.">
        <title>A standardized bacterial taxonomy based on genome phylogeny substantially revises the tree of life.</title>
        <authorList>
            <person name="Parks D.H."/>
            <person name="Chuvochina M."/>
            <person name="Waite D.W."/>
            <person name="Rinke C."/>
            <person name="Skarshewski A."/>
            <person name="Chaumeil P.A."/>
            <person name="Hugenholtz P."/>
        </authorList>
    </citation>
    <scope>NUCLEOTIDE SEQUENCE [LARGE SCALE GENOMIC DNA]</scope>
    <source>
        <strain evidence="11">UBA11978</strain>
    </source>
</reference>
<evidence type="ECO:0000259" key="9">
    <source>
        <dbReference type="PROSITE" id="PS50109"/>
    </source>
</evidence>
<dbReference type="Proteomes" id="UP000263517">
    <property type="component" value="Unassembled WGS sequence"/>
</dbReference>
<dbReference type="PRINTS" id="PR00344">
    <property type="entry name" value="BCTRLSENSOR"/>
</dbReference>
<dbReference type="SMART" id="SM00387">
    <property type="entry name" value="HATPase_c"/>
    <property type="match status" value="1"/>
</dbReference>
<dbReference type="EMBL" id="DNAN01000551">
    <property type="protein sequence ID" value="HAW77156.1"/>
    <property type="molecule type" value="Genomic_DNA"/>
</dbReference>
<feature type="domain" description="Histidine kinase" evidence="9">
    <location>
        <begin position="429"/>
        <end position="637"/>
    </location>
</feature>
<dbReference type="PROSITE" id="PS50110">
    <property type="entry name" value="RESPONSE_REGULATORY"/>
    <property type="match status" value="1"/>
</dbReference>
<dbReference type="InterPro" id="IPR009057">
    <property type="entry name" value="Homeodomain-like_sf"/>
</dbReference>
<evidence type="ECO:0000256" key="1">
    <source>
        <dbReference type="ARBA" id="ARBA00000085"/>
    </source>
</evidence>
<dbReference type="InterPro" id="IPR018060">
    <property type="entry name" value="HTH_AraC"/>
</dbReference>
<dbReference type="Gene3D" id="3.30.565.10">
    <property type="entry name" value="Histidine kinase-like ATPase, C-terminal domain"/>
    <property type="match status" value="1"/>
</dbReference>
<dbReference type="PANTHER" id="PTHR43547">
    <property type="entry name" value="TWO-COMPONENT HISTIDINE KINASE"/>
    <property type="match status" value="1"/>
</dbReference>
<dbReference type="Gene3D" id="3.40.50.2300">
    <property type="match status" value="1"/>
</dbReference>
<dbReference type="InterPro" id="IPR036097">
    <property type="entry name" value="HisK_dim/P_sf"/>
</dbReference>
<organism evidence="11 12">
    <name type="scientific">Alteromonas australica</name>
    <dbReference type="NCBI Taxonomy" id="589873"/>
    <lineage>
        <taxon>Bacteria</taxon>
        <taxon>Pseudomonadati</taxon>
        <taxon>Pseudomonadota</taxon>
        <taxon>Gammaproteobacteria</taxon>
        <taxon>Alteromonadales</taxon>
        <taxon>Alteromonadaceae</taxon>
        <taxon>Alteromonas/Salinimonas group</taxon>
        <taxon>Alteromonas</taxon>
    </lineage>
</organism>
<evidence type="ECO:0000256" key="6">
    <source>
        <dbReference type="ARBA" id="ARBA00023163"/>
    </source>
</evidence>
<dbReference type="SUPFAM" id="SSF55874">
    <property type="entry name" value="ATPase domain of HSP90 chaperone/DNA topoisomerase II/histidine kinase"/>
    <property type="match status" value="1"/>
</dbReference>
<dbReference type="GO" id="GO:0003700">
    <property type="term" value="F:DNA-binding transcription factor activity"/>
    <property type="evidence" value="ECO:0007669"/>
    <property type="project" value="InterPro"/>
</dbReference>
<keyword evidence="6" id="KW-0804">Transcription</keyword>
<protein>
    <recommendedName>
        <fullName evidence="2">histidine kinase</fullName>
        <ecNumber evidence="2">2.7.13.3</ecNumber>
    </recommendedName>
</protein>
<feature type="domain" description="HTH araC/xylS-type" evidence="8">
    <location>
        <begin position="809"/>
        <end position="907"/>
    </location>
</feature>
<dbReference type="CDD" id="cd00156">
    <property type="entry name" value="REC"/>
    <property type="match status" value="1"/>
</dbReference>
<gene>
    <name evidence="11" type="ORF">DCW74_15640</name>
</gene>
<dbReference type="Pfam" id="PF02518">
    <property type="entry name" value="HATPase_c"/>
    <property type="match status" value="1"/>
</dbReference>
<evidence type="ECO:0000256" key="5">
    <source>
        <dbReference type="ARBA" id="ARBA00023125"/>
    </source>
</evidence>
<dbReference type="CDD" id="cd00082">
    <property type="entry name" value="HisKA"/>
    <property type="match status" value="1"/>
</dbReference>
<dbReference type="Gene3D" id="2.60.40.10">
    <property type="entry name" value="Immunoglobulins"/>
    <property type="match status" value="1"/>
</dbReference>
<dbReference type="InterPro" id="IPR018062">
    <property type="entry name" value="HTH_AraC-typ_CS"/>
</dbReference>
<dbReference type="InterPro" id="IPR011006">
    <property type="entry name" value="CheY-like_superfamily"/>
</dbReference>
<dbReference type="SUPFAM" id="SSF47384">
    <property type="entry name" value="Homodimeric domain of signal transducing histidine kinase"/>
    <property type="match status" value="1"/>
</dbReference>
<dbReference type="GO" id="GO:0000155">
    <property type="term" value="F:phosphorelay sensor kinase activity"/>
    <property type="evidence" value="ECO:0007669"/>
    <property type="project" value="InterPro"/>
</dbReference>
<dbReference type="InterPro" id="IPR015943">
    <property type="entry name" value="WD40/YVTN_repeat-like_dom_sf"/>
</dbReference>
<dbReference type="PANTHER" id="PTHR43547:SF2">
    <property type="entry name" value="HYBRID SIGNAL TRANSDUCTION HISTIDINE KINASE C"/>
    <property type="match status" value="1"/>
</dbReference>
<keyword evidence="4" id="KW-0805">Transcription regulation</keyword>
<evidence type="ECO:0000256" key="7">
    <source>
        <dbReference type="PROSITE-ProRule" id="PRU00169"/>
    </source>
</evidence>
<name>A0A350P789_9ALTE</name>
<feature type="domain" description="Response regulatory" evidence="10">
    <location>
        <begin position="659"/>
        <end position="774"/>
    </location>
</feature>
<dbReference type="InterPro" id="IPR003594">
    <property type="entry name" value="HATPase_dom"/>
</dbReference>
<dbReference type="AlphaFoldDB" id="A0A350P789"/>
<dbReference type="InterPro" id="IPR001789">
    <property type="entry name" value="Sig_transdc_resp-reg_receiver"/>
</dbReference>
<keyword evidence="5" id="KW-0238">DNA-binding</keyword>
<evidence type="ECO:0000256" key="4">
    <source>
        <dbReference type="ARBA" id="ARBA00023015"/>
    </source>
</evidence>
<dbReference type="SMART" id="SM00448">
    <property type="entry name" value="REC"/>
    <property type="match status" value="1"/>
</dbReference>
<evidence type="ECO:0000313" key="11">
    <source>
        <dbReference type="EMBL" id="HAW77156.1"/>
    </source>
</evidence>
<dbReference type="SUPFAM" id="SSF46689">
    <property type="entry name" value="Homeodomain-like"/>
    <property type="match status" value="1"/>
</dbReference>
<dbReference type="InterPro" id="IPR005467">
    <property type="entry name" value="His_kinase_dom"/>
</dbReference>